<sequence>MKRCETLTKLLQQVVQEWNGYNPLVVCFWTVCWDVVSLCLSATSPWNLRVHSDSFGYSHSLLIQTAMEVVNRVTLVLQGILHMADILQGLYHTKFSAYKYKQHVY</sequence>
<keyword evidence="2" id="KW-1185">Reference proteome</keyword>
<reference evidence="1" key="2">
    <citation type="submission" date="2020-11" db="EMBL/GenBank/DDBJ databases">
        <authorList>
            <person name="McCartney M.A."/>
            <person name="Auch B."/>
            <person name="Kono T."/>
            <person name="Mallez S."/>
            <person name="Becker A."/>
            <person name="Gohl D.M."/>
            <person name="Silverstein K.A.T."/>
            <person name="Koren S."/>
            <person name="Bechman K.B."/>
            <person name="Herman A."/>
            <person name="Abrahante J.E."/>
            <person name="Garbe J."/>
        </authorList>
    </citation>
    <scope>NUCLEOTIDE SEQUENCE</scope>
    <source>
        <strain evidence="1">Duluth1</strain>
        <tissue evidence="1">Whole animal</tissue>
    </source>
</reference>
<organism evidence="1 2">
    <name type="scientific">Dreissena polymorpha</name>
    <name type="common">Zebra mussel</name>
    <name type="synonym">Mytilus polymorpha</name>
    <dbReference type="NCBI Taxonomy" id="45954"/>
    <lineage>
        <taxon>Eukaryota</taxon>
        <taxon>Metazoa</taxon>
        <taxon>Spiralia</taxon>
        <taxon>Lophotrochozoa</taxon>
        <taxon>Mollusca</taxon>
        <taxon>Bivalvia</taxon>
        <taxon>Autobranchia</taxon>
        <taxon>Heteroconchia</taxon>
        <taxon>Euheterodonta</taxon>
        <taxon>Imparidentia</taxon>
        <taxon>Neoheterodontei</taxon>
        <taxon>Myida</taxon>
        <taxon>Dreissenoidea</taxon>
        <taxon>Dreissenidae</taxon>
        <taxon>Dreissena</taxon>
    </lineage>
</organism>
<accession>A0A9D4JJ46</accession>
<evidence type="ECO:0000313" key="1">
    <source>
        <dbReference type="EMBL" id="KAH3809377.1"/>
    </source>
</evidence>
<gene>
    <name evidence="1" type="ORF">DPMN_137740</name>
</gene>
<proteinExistence type="predicted"/>
<name>A0A9D4JJ46_DREPO</name>
<dbReference type="AlphaFoldDB" id="A0A9D4JJ46"/>
<dbReference type="EMBL" id="JAIWYP010000006">
    <property type="protein sequence ID" value="KAH3809377.1"/>
    <property type="molecule type" value="Genomic_DNA"/>
</dbReference>
<reference evidence="1" key="1">
    <citation type="journal article" date="2019" name="bioRxiv">
        <title>The Genome of the Zebra Mussel, Dreissena polymorpha: A Resource for Invasive Species Research.</title>
        <authorList>
            <person name="McCartney M.A."/>
            <person name="Auch B."/>
            <person name="Kono T."/>
            <person name="Mallez S."/>
            <person name="Zhang Y."/>
            <person name="Obille A."/>
            <person name="Becker A."/>
            <person name="Abrahante J.E."/>
            <person name="Garbe J."/>
            <person name="Badalamenti J.P."/>
            <person name="Herman A."/>
            <person name="Mangelson H."/>
            <person name="Liachko I."/>
            <person name="Sullivan S."/>
            <person name="Sone E.D."/>
            <person name="Koren S."/>
            <person name="Silverstein K.A.T."/>
            <person name="Beckman K.B."/>
            <person name="Gohl D.M."/>
        </authorList>
    </citation>
    <scope>NUCLEOTIDE SEQUENCE</scope>
    <source>
        <strain evidence="1">Duluth1</strain>
        <tissue evidence="1">Whole animal</tissue>
    </source>
</reference>
<protein>
    <submittedName>
        <fullName evidence="1">Uncharacterized protein</fullName>
    </submittedName>
</protein>
<dbReference type="Proteomes" id="UP000828390">
    <property type="component" value="Unassembled WGS sequence"/>
</dbReference>
<evidence type="ECO:0000313" key="2">
    <source>
        <dbReference type="Proteomes" id="UP000828390"/>
    </source>
</evidence>
<comment type="caution">
    <text evidence="1">The sequence shown here is derived from an EMBL/GenBank/DDBJ whole genome shotgun (WGS) entry which is preliminary data.</text>
</comment>